<reference evidence="2" key="1">
    <citation type="submission" date="2021-06" db="EMBL/GenBank/DDBJ databases">
        <authorList>
            <person name="Kallberg Y."/>
            <person name="Tangrot J."/>
            <person name="Rosling A."/>
        </authorList>
    </citation>
    <scope>NUCLEOTIDE SEQUENCE</scope>
    <source>
        <strain evidence="2">CL551</strain>
    </source>
</reference>
<dbReference type="AlphaFoldDB" id="A0A9N9HPJ0"/>
<evidence type="ECO:0000313" key="3">
    <source>
        <dbReference type="Proteomes" id="UP000789342"/>
    </source>
</evidence>
<accession>A0A9N9HPJ0</accession>
<gene>
    <name evidence="2" type="ORF">AMORRO_LOCUS12042</name>
</gene>
<proteinExistence type="predicted"/>
<dbReference type="EMBL" id="CAJVPV010016748">
    <property type="protein sequence ID" value="CAG8699522.1"/>
    <property type="molecule type" value="Genomic_DNA"/>
</dbReference>
<feature type="region of interest" description="Disordered" evidence="1">
    <location>
        <begin position="1"/>
        <end position="20"/>
    </location>
</feature>
<name>A0A9N9HPJ0_9GLOM</name>
<keyword evidence="3" id="KW-1185">Reference proteome</keyword>
<organism evidence="2 3">
    <name type="scientific">Acaulospora morrowiae</name>
    <dbReference type="NCBI Taxonomy" id="94023"/>
    <lineage>
        <taxon>Eukaryota</taxon>
        <taxon>Fungi</taxon>
        <taxon>Fungi incertae sedis</taxon>
        <taxon>Mucoromycota</taxon>
        <taxon>Glomeromycotina</taxon>
        <taxon>Glomeromycetes</taxon>
        <taxon>Diversisporales</taxon>
        <taxon>Acaulosporaceae</taxon>
        <taxon>Acaulospora</taxon>
    </lineage>
</organism>
<evidence type="ECO:0000313" key="2">
    <source>
        <dbReference type="EMBL" id="CAG8699522.1"/>
    </source>
</evidence>
<protein>
    <submittedName>
        <fullName evidence="2">12603_t:CDS:1</fullName>
    </submittedName>
</protein>
<feature type="compositionally biased region" description="Basic and acidic residues" evidence="1">
    <location>
        <begin position="1"/>
        <end position="13"/>
    </location>
</feature>
<feature type="non-terminal residue" evidence="2">
    <location>
        <position position="1"/>
    </location>
</feature>
<sequence>VKEFGSDFGKESSKGSIQELNENEEIEIQIIIENMDENWNWEAAANRYIDN</sequence>
<evidence type="ECO:0000256" key="1">
    <source>
        <dbReference type="SAM" id="MobiDB-lite"/>
    </source>
</evidence>
<dbReference type="Proteomes" id="UP000789342">
    <property type="component" value="Unassembled WGS sequence"/>
</dbReference>
<comment type="caution">
    <text evidence="2">The sequence shown here is derived from an EMBL/GenBank/DDBJ whole genome shotgun (WGS) entry which is preliminary data.</text>
</comment>